<comment type="caution">
    <text evidence="3">The sequence shown here is derived from an EMBL/GenBank/DDBJ whole genome shotgun (WGS) entry which is preliminary data.</text>
</comment>
<feature type="domain" description="DUF112" evidence="2">
    <location>
        <begin position="18"/>
        <end position="435"/>
    </location>
</feature>
<feature type="transmembrane region" description="Helical" evidence="1">
    <location>
        <begin position="43"/>
        <end position="66"/>
    </location>
</feature>
<dbReference type="Proteomes" id="UP000806528">
    <property type="component" value="Unassembled WGS sequence"/>
</dbReference>
<feature type="transmembrane region" description="Helical" evidence="1">
    <location>
        <begin position="468"/>
        <end position="488"/>
    </location>
</feature>
<dbReference type="PANTHER" id="PTHR35342:SF5">
    <property type="entry name" value="TRICARBOXYLIC TRANSPORT PROTEIN"/>
    <property type="match status" value="1"/>
</dbReference>
<feature type="transmembrane region" description="Helical" evidence="1">
    <location>
        <begin position="350"/>
        <end position="371"/>
    </location>
</feature>
<keyword evidence="4" id="KW-1185">Reference proteome</keyword>
<evidence type="ECO:0000256" key="1">
    <source>
        <dbReference type="SAM" id="Phobius"/>
    </source>
</evidence>
<organism evidence="3 4">
    <name type="scientific">Nocardiopsis coralli</name>
    <dbReference type="NCBI Taxonomy" id="2772213"/>
    <lineage>
        <taxon>Bacteria</taxon>
        <taxon>Bacillati</taxon>
        <taxon>Actinomycetota</taxon>
        <taxon>Actinomycetes</taxon>
        <taxon>Streptosporangiales</taxon>
        <taxon>Nocardiopsidaceae</taxon>
        <taxon>Nocardiopsis</taxon>
    </lineage>
</organism>
<reference evidence="3 4" key="1">
    <citation type="submission" date="2020-09" db="EMBL/GenBank/DDBJ databases">
        <title>Diversity and distribution of actinomycetes associated with coral in the coast of Hainan.</title>
        <authorList>
            <person name="Li F."/>
        </authorList>
    </citation>
    <scope>NUCLEOTIDE SEQUENCE [LARGE SCALE GENOMIC DNA]</scope>
    <source>
        <strain evidence="3 4">HNM0947</strain>
    </source>
</reference>
<protein>
    <submittedName>
        <fullName evidence="3">Tripartite tricarboxylate transporter permease</fullName>
    </submittedName>
</protein>
<sequence length="500" mass="51730">MIDNLVVGFGAALTPENLLWCFIGVLLGTVIGILPGLGSATGVAILIPVTLTFDPLTALIMLAGIYHGSQFGATTTAILVATPGEASSVVSTFDGYRMARAGRAGPALAISALGSFTAAFVALVALTTVAPFFAEIALGFGPPELLAVMFLGLCTIVVFSGGNLLLGAALGLVGILVSTVGVDVGSGTPRYTFDQVDLFGGLPYVEVMIGLFAIGELLNQLHRGMATPIRTRFRDLFLTKEDLRRAAPATARGTLVGFVLGCLPGAGTTLASFMAYGAEKRFSRNRDRIGTGAIEGVVAPDAATSSGSNANFVPTLVLGVPGGATTAVLLGAFLVYGIQPGPLLFENQPTLVWGLLASFFVGNAILLLLNLPLAPVFAQLLRVRYSILYPLIIVTSLVGAYSVKNSMLSVWIVIVFGFVGYAMKRLNLPVAPLVLGLVIGPLFETALVQTSALGEGAVLPLLASSGTALAILGLALLLVLGPLVVRLVRTRTLPTPERQP</sequence>
<proteinExistence type="predicted"/>
<feature type="transmembrane region" description="Helical" evidence="1">
    <location>
        <begin position="198"/>
        <end position="218"/>
    </location>
</feature>
<gene>
    <name evidence="3" type="ORF">IDM40_00185</name>
</gene>
<feature type="transmembrane region" description="Helical" evidence="1">
    <location>
        <begin position="316"/>
        <end position="338"/>
    </location>
</feature>
<dbReference type="PANTHER" id="PTHR35342">
    <property type="entry name" value="TRICARBOXYLIC TRANSPORT PROTEIN"/>
    <property type="match status" value="1"/>
</dbReference>
<feature type="transmembrane region" description="Helical" evidence="1">
    <location>
        <begin position="18"/>
        <end position="37"/>
    </location>
</feature>
<name>A0ABR9NZX1_9ACTN</name>
<feature type="transmembrane region" description="Helical" evidence="1">
    <location>
        <begin position="430"/>
        <end position="448"/>
    </location>
</feature>
<dbReference type="RefSeq" id="WP_193119795.1">
    <property type="nucleotide sequence ID" value="NZ_JADBGI010000001.1"/>
</dbReference>
<dbReference type="Pfam" id="PF01970">
    <property type="entry name" value="TctA"/>
    <property type="match status" value="1"/>
</dbReference>
<keyword evidence="1" id="KW-1133">Transmembrane helix</keyword>
<dbReference type="EMBL" id="JADBGI010000001">
    <property type="protein sequence ID" value="MBE2997123.1"/>
    <property type="molecule type" value="Genomic_DNA"/>
</dbReference>
<feature type="transmembrane region" description="Helical" evidence="1">
    <location>
        <begin position="255"/>
        <end position="278"/>
    </location>
</feature>
<accession>A0ABR9NZX1</accession>
<feature type="transmembrane region" description="Helical" evidence="1">
    <location>
        <begin position="145"/>
        <end position="177"/>
    </location>
</feature>
<dbReference type="InterPro" id="IPR002823">
    <property type="entry name" value="DUF112_TM"/>
</dbReference>
<keyword evidence="1" id="KW-0812">Transmembrane</keyword>
<feature type="transmembrane region" description="Helical" evidence="1">
    <location>
        <begin position="107"/>
        <end position="133"/>
    </location>
</feature>
<keyword evidence="1" id="KW-0472">Membrane</keyword>
<evidence type="ECO:0000259" key="2">
    <source>
        <dbReference type="Pfam" id="PF01970"/>
    </source>
</evidence>
<evidence type="ECO:0000313" key="4">
    <source>
        <dbReference type="Proteomes" id="UP000806528"/>
    </source>
</evidence>
<feature type="transmembrane region" description="Helical" evidence="1">
    <location>
        <begin position="383"/>
        <end position="401"/>
    </location>
</feature>
<evidence type="ECO:0000313" key="3">
    <source>
        <dbReference type="EMBL" id="MBE2997123.1"/>
    </source>
</evidence>